<dbReference type="RefSeq" id="WP_150777062.1">
    <property type="nucleotide sequence ID" value="NZ_OZ024668.1"/>
</dbReference>
<organism evidence="3">
    <name type="scientific">Pseudomonas fluorescens</name>
    <dbReference type="NCBI Taxonomy" id="294"/>
    <lineage>
        <taxon>Bacteria</taxon>
        <taxon>Pseudomonadati</taxon>
        <taxon>Pseudomonadota</taxon>
        <taxon>Gammaproteobacteria</taxon>
        <taxon>Pseudomonadales</taxon>
        <taxon>Pseudomonadaceae</taxon>
        <taxon>Pseudomonas</taxon>
    </lineage>
</organism>
<evidence type="ECO:0000313" key="3">
    <source>
        <dbReference type="EMBL" id="VVN36022.1"/>
    </source>
</evidence>
<accession>A0A5E6X367</accession>
<feature type="domain" description="SMEK" evidence="1">
    <location>
        <begin position="12"/>
        <end position="139"/>
    </location>
</feature>
<sequence>MLTNRGRNLELITSSLSSYTHHINLQAQRNLLDEAKGAEDSLLDIVNLAYNYKFKNLNHIDENFPGIDWQEGSNGIGLQVTTTRTWKKITTTIDTLIRNKVPSAKEIWFLFISATRYTPKQNDYNGYTVKIIAIPDLLKTISSLEDVEISNLAKIVNLKLGAWIPQIHAVQASSYAYNSYSTPSKEPSVFISYHNLWDSLGDQTIVGKTILKQIEQFATHYSQLPLIARRVIAKTIQRATPPRWLNWKIEINLQELELYLSDDERSSFDNIITLLKSKDLGHLSEKNHKLMEYGEEPHITYDNYLALSWRMSEPDYDMFTALRSYYLAHFSEQQLFHAFEFSDFSEIC</sequence>
<dbReference type="AlphaFoldDB" id="A0A5E6X367"/>
<name>A0A5E6X367_PSEFL</name>
<gene>
    <name evidence="2" type="ORF">PS652_02916</name>
    <name evidence="3" type="ORF">PS652_05123</name>
</gene>
<dbReference type="InterPro" id="IPR047740">
    <property type="entry name" value="SMEK_dom"/>
</dbReference>
<dbReference type="EMBL" id="CABVHG010000047">
    <property type="protein sequence ID" value="VVN36022.1"/>
    <property type="molecule type" value="Genomic_DNA"/>
</dbReference>
<evidence type="ECO:0000259" key="1">
    <source>
        <dbReference type="Pfam" id="PF21941"/>
    </source>
</evidence>
<dbReference type="NCBIfam" id="NF033859">
    <property type="entry name" value="SMEK_N"/>
    <property type="match status" value="1"/>
</dbReference>
<dbReference type="Pfam" id="PF21941">
    <property type="entry name" value="SMEK_N"/>
    <property type="match status" value="1"/>
</dbReference>
<dbReference type="Proteomes" id="UP000326595">
    <property type="component" value="Chromosome"/>
</dbReference>
<protein>
    <recommendedName>
        <fullName evidence="1">SMEK domain-containing protein</fullName>
    </recommendedName>
</protein>
<evidence type="ECO:0000313" key="2">
    <source>
        <dbReference type="EMBL" id="CAK9890083.1"/>
    </source>
</evidence>
<reference evidence="3" key="1">
    <citation type="submission" date="2019-09" db="EMBL/GenBank/DDBJ databases">
        <authorList>
            <person name="Chandra G."/>
            <person name="Truman W A."/>
        </authorList>
    </citation>
    <scope>NUCLEOTIDE SEQUENCE [LARGE SCALE GENOMIC DNA]</scope>
    <source>
        <strain evidence="3">PS652</strain>
    </source>
</reference>
<evidence type="ECO:0000313" key="4">
    <source>
        <dbReference type="Proteomes" id="UP000326595"/>
    </source>
</evidence>
<reference evidence="2 4" key="2">
    <citation type="submission" date="2024-03" db="EMBL/GenBank/DDBJ databases">
        <authorList>
            <person name="Alaster D. Moffat"/>
            <person name="Govind Chandra"/>
            <person name="Andrew W. Truman"/>
        </authorList>
    </citation>
    <scope>NUCLEOTIDE SEQUENCE [LARGE SCALE GENOMIC DNA]</scope>
    <source>
        <strain evidence="2">PS652</strain>
    </source>
</reference>
<proteinExistence type="predicted"/>
<dbReference type="EMBL" id="OZ024668">
    <property type="protein sequence ID" value="CAK9890083.1"/>
    <property type="molecule type" value="Genomic_DNA"/>
</dbReference>